<name>A0A9X6YMK0_BACCE</name>
<dbReference type="InterPro" id="IPR052968">
    <property type="entry name" value="Nucleotide_metab_enz"/>
</dbReference>
<dbReference type="PANTHER" id="PTHR42146">
    <property type="entry name" value="3',5'-CYCLIC-NUCLEOTIDE PHOSPHODIESTERASE"/>
    <property type="match status" value="1"/>
</dbReference>
<dbReference type="InterPro" id="IPR038763">
    <property type="entry name" value="DHH_sf"/>
</dbReference>
<comment type="caution">
    <text evidence="1">The sequence shown here is derived from an EMBL/GenBank/DDBJ whole genome shotgun (WGS) entry which is preliminary data.</text>
</comment>
<dbReference type="Gene3D" id="3.10.310.30">
    <property type="match status" value="1"/>
</dbReference>
<reference evidence="1 2" key="1">
    <citation type="submission" date="2017-09" db="EMBL/GenBank/DDBJ databases">
        <title>Large-scale bioinformatics analysis of Bacillus genomes uncovers conserved roles of natural products in bacterial physiology.</title>
        <authorList>
            <consortium name="Agbiome Team Llc"/>
            <person name="Bleich R.M."/>
            <person name="Kirk G.J."/>
            <person name="Santa Maria K.C."/>
            <person name="Allen S.E."/>
            <person name="Farag S."/>
            <person name="Shank E.A."/>
            <person name="Bowers A."/>
        </authorList>
    </citation>
    <scope>NUCLEOTIDE SEQUENCE [LARGE SCALE GENOMIC DNA]</scope>
    <source>
        <strain evidence="1 2">AFS027647</strain>
    </source>
</reference>
<protein>
    <submittedName>
        <fullName evidence="1">Uncharacterized protein</fullName>
    </submittedName>
</protein>
<dbReference type="AlphaFoldDB" id="A0A9X6YMK0"/>
<organism evidence="1 2">
    <name type="scientific">Bacillus cereus</name>
    <dbReference type="NCBI Taxonomy" id="1396"/>
    <lineage>
        <taxon>Bacteria</taxon>
        <taxon>Bacillati</taxon>
        <taxon>Bacillota</taxon>
        <taxon>Bacilli</taxon>
        <taxon>Bacillales</taxon>
        <taxon>Bacillaceae</taxon>
        <taxon>Bacillus</taxon>
        <taxon>Bacillus cereus group</taxon>
    </lineage>
</organism>
<dbReference type="SUPFAM" id="SSF64182">
    <property type="entry name" value="DHH phosphoesterases"/>
    <property type="match status" value="1"/>
</dbReference>
<evidence type="ECO:0000313" key="2">
    <source>
        <dbReference type="Proteomes" id="UP000220691"/>
    </source>
</evidence>
<dbReference type="EMBL" id="NUAN01000071">
    <property type="protein sequence ID" value="PEN97876.1"/>
    <property type="molecule type" value="Genomic_DNA"/>
</dbReference>
<accession>A0A9X6YMK0</accession>
<dbReference type="Proteomes" id="UP000220691">
    <property type="component" value="Unassembled WGS sequence"/>
</dbReference>
<evidence type="ECO:0000313" key="1">
    <source>
        <dbReference type="EMBL" id="PEN97876.1"/>
    </source>
</evidence>
<gene>
    <name evidence="1" type="ORF">CN553_12630</name>
</gene>
<dbReference type="PANTHER" id="PTHR42146:SF1">
    <property type="entry name" value="OLIGORIBONUCLEASE NRNB"/>
    <property type="match status" value="1"/>
</dbReference>
<dbReference type="RefSeq" id="WP_098126451.1">
    <property type="nucleotide sequence ID" value="NZ_NUAN01000071.1"/>
</dbReference>
<sequence>MSKTVDTLKDSESLEMMMARELAQEKVKVFSHNDLDGVACGVVALMAHPTADVEYCAYHDINDKVKAFIMTKDYEMYDRIYITDISVNEEVAELIEEHCPTKVRLLDHHGTATWLDDKYFWALVEEKREDGSINSGTNLLFEELQLQGYFKGERYQDALTIFVEMVRRYDSWEWKNIYDDQNPMQLNNLFFLVGINKFVKRYVDRFNTLELFTVREGYWMEMFDETDIAVLTIDNKKKEAYIKRKEKQMIKANLIGYDVGVVFAEQYISELGNELSERNQDLEFIVIIDMGAKKVSYRTIHAHINLGKDVAGFFGGGGHPKASGSMFNERVLTWAYKVIFGLGFIGKFKNIVDRFKK</sequence>
<proteinExistence type="predicted"/>